<proteinExistence type="inferred from homology"/>
<evidence type="ECO:0000256" key="1">
    <source>
        <dbReference type="ARBA" id="ARBA00004429"/>
    </source>
</evidence>
<feature type="transmembrane region" description="Helical" evidence="8">
    <location>
        <begin position="366"/>
        <end position="388"/>
    </location>
</feature>
<name>A0A0V8I7F3_9MICC</name>
<gene>
    <name evidence="11" type="ORF">AS031_16695</name>
</gene>
<evidence type="ECO:0000256" key="4">
    <source>
        <dbReference type="ARBA" id="ARBA00022519"/>
    </source>
</evidence>
<dbReference type="InterPro" id="IPR000515">
    <property type="entry name" value="MetI-like"/>
</dbReference>
<dbReference type="PANTHER" id="PTHR43357:SF4">
    <property type="entry name" value="INNER MEMBRANE ABC TRANSPORTER PERMEASE PROTEIN YDCV"/>
    <property type="match status" value="1"/>
</dbReference>
<feature type="region of interest" description="Disordered" evidence="9">
    <location>
        <begin position="592"/>
        <end position="615"/>
    </location>
</feature>
<keyword evidence="7 8" id="KW-0472">Membrane</keyword>
<dbReference type="EMBL" id="LNQM01000009">
    <property type="protein sequence ID" value="KSU70727.1"/>
    <property type="molecule type" value="Genomic_DNA"/>
</dbReference>
<reference evidence="11 12" key="1">
    <citation type="journal article" date="2014" name="Arch. Microbiol.">
        <title>Arthrobacter enclensis sp. nov., isolated from sediment sample.</title>
        <authorList>
            <person name="Dastager S.G."/>
            <person name="Liu Q."/>
            <person name="Tang S.K."/>
            <person name="Krishnamurthi S."/>
            <person name="Lee J.C."/>
            <person name="Li W.J."/>
        </authorList>
    </citation>
    <scope>NUCLEOTIDE SEQUENCE [LARGE SCALE GENOMIC DNA]</scope>
    <source>
        <strain evidence="11 12">NIO-1008</strain>
    </source>
</reference>
<dbReference type="PROSITE" id="PS50928">
    <property type="entry name" value="ABC_TM1"/>
    <property type="match status" value="2"/>
</dbReference>
<dbReference type="InterPro" id="IPR035906">
    <property type="entry name" value="MetI-like_sf"/>
</dbReference>
<evidence type="ECO:0000256" key="8">
    <source>
        <dbReference type="RuleBase" id="RU363032"/>
    </source>
</evidence>
<dbReference type="RefSeq" id="WP_058269285.1">
    <property type="nucleotide sequence ID" value="NZ_FMAZ01000008.1"/>
</dbReference>
<dbReference type="Pfam" id="PF00528">
    <property type="entry name" value="BPD_transp_1"/>
    <property type="match status" value="2"/>
</dbReference>
<dbReference type="Gene3D" id="1.10.3720.10">
    <property type="entry name" value="MetI-like"/>
    <property type="match status" value="2"/>
</dbReference>
<evidence type="ECO:0000259" key="10">
    <source>
        <dbReference type="PROSITE" id="PS50928"/>
    </source>
</evidence>
<sequence length="615" mass="65683">MSGSSPVRSMARSPFVLVVGVVLTWFIAAFLVWPNIHVLMATFFPDGSFSGRAAEKLFSSQRAMKALGNSFLLAVALSITVNVVGIFIVLVTHYFRIRGSRILFLGYATTFIYGGIVLAAGYKFIYGDKGIVTSLLLQVFPGMDPAWFSGFFAVLLVMTFATTTNHMLFVANALKGVDYQTIEAAKNLGASTWTILRRIVLPMLKPTLFAVTILSFLTGLGALSAPQVLGGRDFQTITPMILTFTNSPTSRDLAALLAVILGVATMLMLAVMSRLERGGTYFSVSKVSSELQKQDIRNPVANIAVHAVAYLLFAVYTLPVVLIVLYSFADGAAIQTGQLTWGSLTLDNYVRVLTQPAGLRPFVVSVAYSALAALIAVGGLLFVARLLQKYRNWVASLFEYLLHIPWILPSALLALGLIISYDHPNPMVGGAVLTGTTVILLIAFVTVKIPFTLRMLKASFAAVNSSLEEAAAMMGARTLYVFRRILLPLVLPAAAAITALNFNSLLDDYDTAIFLAHPLFQPLGLVIKANTDGAEGTDGVANTFVYTVLLMVITGVTMYLVYGRSRRSGNRKRLPAAPAAGGASAAGVLAESSAPAGSSGSAAEEGVLPGPARRP</sequence>
<feature type="compositionally biased region" description="Low complexity" evidence="9">
    <location>
        <begin position="592"/>
        <end position="606"/>
    </location>
</feature>
<comment type="caution">
    <text evidence="11">The sequence shown here is derived from an EMBL/GenBank/DDBJ whole genome shotgun (WGS) entry which is preliminary data.</text>
</comment>
<dbReference type="GO" id="GO:0055085">
    <property type="term" value="P:transmembrane transport"/>
    <property type="evidence" value="ECO:0007669"/>
    <property type="project" value="InterPro"/>
</dbReference>
<dbReference type="SUPFAM" id="SSF161098">
    <property type="entry name" value="MetI-like"/>
    <property type="match status" value="2"/>
</dbReference>
<feature type="domain" description="ABC transmembrane type-1" evidence="10">
    <location>
        <begin position="67"/>
        <end position="272"/>
    </location>
</feature>
<feature type="transmembrane region" description="Helical" evidence="8">
    <location>
        <begin position="400"/>
        <end position="421"/>
    </location>
</feature>
<keyword evidence="5 8" id="KW-0812">Transmembrane</keyword>
<evidence type="ECO:0000256" key="5">
    <source>
        <dbReference type="ARBA" id="ARBA00022692"/>
    </source>
</evidence>
<dbReference type="STRING" id="993070.AS031_16695"/>
<protein>
    <submittedName>
        <fullName evidence="11">Iron ABC transporter permease</fullName>
    </submittedName>
</protein>
<keyword evidence="3" id="KW-1003">Cell membrane</keyword>
<evidence type="ECO:0000256" key="9">
    <source>
        <dbReference type="SAM" id="MobiDB-lite"/>
    </source>
</evidence>
<keyword evidence="4" id="KW-0997">Cell inner membrane</keyword>
<feature type="transmembrane region" description="Helical" evidence="8">
    <location>
        <begin position="71"/>
        <end position="95"/>
    </location>
</feature>
<feature type="domain" description="ABC transmembrane type-1" evidence="10">
    <location>
        <begin position="362"/>
        <end position="562"/>
    </location>
</feature>
<evidence type="ECO:0000256" key="6">
    <source>
        <dbReference type="ARBA" id="ARBA00022989"/>
    </source>
</evidence>
<dbReference type="Proteomes" id="UP000053199">
    <property type="component" value="Unassembled WGS sequence"/>
</dbReference>
<keyword evidence="12" id="KW-1185">Reference proteome</keyword>
<evidence type="ECO:0000256" key="3">
    <source>
        <dbReference type="ARBA" id="ARBA00022475"/>
    </source>
</evidence>
<comment type="subcellular location">
    <subcellularLocation>
        <location evidence="1">Cell inner membrane</location>
        <topology evidence="1">Multi-pass membrane protein</topology>
    </subcellularLocation>
    <subcellularLocation>
        <location evidence="8">Cell membrane</location>
        <topology evidence="8">Multi-pass membrane protein</topology>
    </subcellularLocation>
</comment>
<feature type="transmembrane region" description="Helical" evidence="8">
    <location>
        <begin position="207"/>
        <end position="225"/>
    </location>
</feature>
<evidence type="ECO:0000313" key="12">
    <source>
        <dbReference type="Proteomes" id="UP000053199"/>
    </source>
</evidence>
<comment type="similarity">
    <text evidence="8">Belongs to the binding-protein-dependent transport system permease family.</text>
</comment>
<dbReference type="PANTHER" id="PTHR43357">
    <property type="entry name" value="INNER MEMBRANE ABC TRANSPORTER PERMEASE PROTEIN YDCV"/>
    <property type="match status" value="1"/>
</dbReference>
<evidence type="ECO:0000256" key="2">
    <source>
        <dbReference type="ARBA" id="ARBA00022448"/>
    </source>
</evidence>
<dbReference type="GO" id="GO:0005886">
    <property type="term" value="C:plasma membrane"/>
    <property type="evidence" value="ECO:0007669"/>
    <property type="project" value="UniProtKB-SubCell"/>
</dbReference>
<keyword evidence="2 8" id="KW-0813">Transport</keyword>
<feature type="transmembrane region" description="Helical" evidence="8">
    <location>
        <begin position="102"/>
        <end position="126"/>
    </location>
</feature>
<evidence type="ECO:0000256" key="7">
    <source>
        <dbReference type="ARBA" id="ARBA00023136"/>
    </source>
</evidence>
<organism evidence="11 12">
    <name type="scientific">Pseudarthrobacter enclensis</name>
    <dbReference type="NCBI Taxonomy" id="993070"/>
    <lineage>
        <taxon>Bacteria</taxon>
        <taxon>Bacillati</taxon>
        <taxon>Actinomycetota</taxon>
        <taxon>Actinomycetes</taxon>
        <taxon>Micrococcales</taxon>
        <taxon>Micrococcaceae</taxon>
        <taxon>Pseudarthrobacter</taxon>
    </lineage>
</organism>
<feature type="transmembrane region" description="Helical" evidence="8">
    <location>
        <begin position="253"/>
        <end position="272"/>
    </location>
</feature>
<feature type="transmembrane region" description="Helical" evidence="8">
    <location>
        <begin position="15"/>
        <end position="36"/>
    </location>
</feature>
<dbReference type="AlphaFoldDB" id="A0A0V8I7F3"/>
<feature type="transmembrane region" description="Helical" evidence="8">
    <location>
        <begin position="146"/>
        <end position="170"/>
    </location>
</feature>
<keyword evidence="6 8" id="KW-1133">Transmembrane helix</keyword>
<feature type="transmembrane region" description="Helical" evidence="8">
    <location>
        <begin position="427"/>
        <end position="447"/>
    </location>
</feature>
<feature type="transmembrane region" description="Helical" evidence="8">
    <location>
        <begin position="481"/>
        <end position="502"/>
    </location>
</feature>
<dbReference type="CDD" id="cd06261">
    <property type="entry name" value="TM_PBP2"/>
    <property type="match status" value="2"/>
</dbReference>
<accession>A0A0V8I7F3</accession>
<evidence type="ECO:0000313" key="11">
    <source>
        <dbReference type="EMBL" id="KSU70727.1"/>
    </source>
</evidence>
<feature type="transmembrane region" description="Helical" evidence="8">
    <location>
        <begin position="303"/>
        <end position="329"/>
    </location>
</feature>
<feature type="transmembrane region" description="Helical" evidence="8">
    <location>
        <begin position="544"/>
        <end position="562"/>
    </location>
</feature>